<protein>
    <recommendedName>
        <fullName evidence="4">Hexosyltransferase</fullName>
    </recommendedName>
</protein>
<proteinExistence type="predicted"/>
<keyword evidence="3" id="KW-1185">Reference proteome</keyword>
<comment type="caution">
    <text evidence="2">The sequence shown here is derived from an EMBL/GenBank/DDBJ whole genome shotgun (WGS) entry which is preliminary data.</text>
</comment>
<gene>
    <name evidence="2" type="ORF">BB560_004514</name>
</gene>
<evidence type="ECO:0008006" key="4">
    <source>
        <dbReference type="Google" id="ProtNLM"/>
    </source>
</evidence>
<accession>A0A2T9Z910</accession>
<evidence type="ECO:0000313" key="2">
    <source>
        <dbReference type="EMBL" id="PVV01083.1"/>
    </source>
</evidence>
<organism evidence="2 3">
    <name type="scientific">Smittium megazygosporum</name>
    <dbReference type="NCBI Taxonomy" id="133381"/>
    <lineage>
        <taxon>Eukaryota</taxon>
        <taxon>Fungi</taxon>
        <taxon>Fungi incertae sedis</taxon>
        <taxon>Zoopagomycota</taxon>
        <taxon>Kickxellomycotina</taxon>
        <taxon>Harpellomycetes</taxon>
        <taxon>Harpellales</taxon>
        <taxon>Legeriomycetaceae</taxon>
        <taxon>Smittium</taxon>
    </lineage>
</organism>
<sequence>MQRIPFSKSKVLIVVFIIFVCYINIRAFIYLEEYAKVIRNIYDDEKAEINRGLGSWKIPKESIMSIVVPDSRIQRGFQIKLPKKTEGNNGKVYELYNDYIILVPMSKYEDVDFFKNFLHNDLNIFIVCDKDDFRAGCDANLDSNYSYTTLREKTHDMFSKYCMLGRTHNMVAKMDFDAIINKDYLFGLTKFISDNKEKRIYYGNPFFRKNGVAMGGNFYALSKQLMKDFCSCEHSRSSGALAEDLWFGETLNNCIIQKNFSGTDAILHLFNNQDKILHKVYSSNGVSLSLGRQALKS</sequence>
<dbReference type="OrthoDB" id="2360774at2759"/>
<name>A0A2T9Z910_9FUNG</name>
<dbReference type="AlphaFoldDB" id="A0A2T9Z910"/>
<dbReference type="Proteomes" id="UP000245609">
    <property type="component" value="Unassembled WGS sequence"/>
</dbReference>
<keyword evidence="1" id="KW-0812">Transmembrane</keyword>
<keyword evidence="1" id="KW-1133">Transmembrane helix</keyword>
<feature type="transmembrane region" description="Helical" evidence="1">
    <location>
        <begin position="12"/>
        <end position="31"/>
    </location>
</feature>
<dbReference type="EMBL" id="MBFS01001390">
    <property type="protein sequence ID" value="PVV01083.1"/>
    <property type="molecule type" value="Genomic_DNA"/>
</dbReference>
<evidence type="ECO:0000256" key="1">
    <source>
        <dbReference type="SAM" id="Phobius"/>
    </source>
</evidence>
<evidence type="ECO:0000313" key="3">
    <source>
        <dbReference type="Proteomes" id="UP000245609"/>
    </source>
</evidence>
<keyword evidence="1" id="KW-0472">Membrane</keyword>
<reference evidence="2 3" key="1">
    <citation type="journal article" date="2018" name="MBio">
        <title>Comparative Genomics Reveals the Core Gene Toolbox for the Fungus-Insect Symbiosis.</title>
        <authorList>
            <person name="Wang Y."/>
            <person name="Stata M."/>
            <person name="Wang W."/>
            <person name="Stajich J.E."/>
            <person name="White M.M."/>
            <person name="Moncalvo J.M."/>
        </authorList>
    </citation>
    <scope>NUCLEOTIDE SEQUENCE [LARGE SCALE GENOMIC DNA]</scope>
    <source>
        <strain evidence="2 3">SC-DP-2</strain>
    </source>
</reference>